<dbReference type="Proteomes" id="UP000887565">
    <property type="component" value="Unplaced"/>
</dbReference>
<keyword evidence="2" id="KW-1185">Reference proteome</keyword>
<accession>A0A915I5S1</accession>
<feature type="chain" id="PRO_5037136382" evidence="1">
    <location>
        <begin position="18"/>
        <end position="155"/>
    </location>
</feature>
<protein>
    <submittedName>
        <fullName evidence="3">Uncharacterized protein</fullName>
    </submittedName>
</protein>
<evidence type="ECO:0000313" key="2">
    <source>
        <dbReference type="Proteomes" id="UP000887565"/>
    </source>
</evidence>
<evidence type="ECO:0000313" key="3">
    <source>
        <dbReference type="WBParaSite" id="nRc.2.0.1.t09116-RA"/>
    </source>
</evidence>
<name>A0A915I5S1_ROMCU</name>
<keyword evidence="1" id="KW-0732">Signal</keyword>
<reference evidence="3" key="1">
    <citation type="submission" date="2022-11" db="UniProtKB">
        <authorList>
            <consortium name="WormBaseParasite"/>
        </authorList>
    </citation>
    <scope>IDENTIFICATION</scope>
</reference>
<dbReference type="AlphaFoldDB" id="A0A915I5S1"/>
<sequence length="155" mass="16734">MTGGLIATLLEAAVAVATSSTGQRNRAYTAGVPDGRFRYDTGGKFIEYRQFRAVAGTVNIAGRPSSCQSSQQRSYRPAIDRRGCPSHQLCTERGPNGQCGWPQRRRAPRPTGQQLIAGLVLPTHAKRAIVVLGTWGDSVDENIGTKPAKPLIREC</sequence>
<organism evidence="2 3">
    <name type="scientific">Romanomermis culicivorax</name>
    <name type="common">Nematode worm</name>
    <dbReference type="NCBI Taxonomy" id="13658"/>
    <lineage>
        <taxon>Eukaryota</taxon>
        <taxon>Metazoa</taxon>
        <taxon>Ecdysozoa</taxon>
        <taxon>Nematoda</taxon>
        <taxon>Enoplea</taxon>
        <taxon>Dorylaimia</taxon>
        <taxon>Mermithida</taxon>
        <taxon>Mermithoidea</taxon>
        <taxon>Mermithidae</taxon>
        <taxon>Romanomermis</taxon>
    </lineage>
</organism>
<evidence type="ECO:0000256" key="1">
    <source>
        <dbReference type="SAM" id="SignalP"/>
    </source>
</evidence>
<proteinExistence type="predicted"/>
<feature type="signal peptide" evidence="1">
    <location>
        <begin position="1"/>
        <end position="17"/>
    </location>
</feature>
<dbReference type="WBParaSite" id="nRc.2.0.1.t09116-RA">
    <property type="protein sequence ID" value="nRc.2.0.1.t09116-RA"/>
    <property type="gene ID" value="nRc.2.0.1.g09116"/>
</dbReference>